<dbReference type="Proteomes" id="UP001186974">
    <property type="component" value="Unassembled WGS sequence"/>
</dbReference>
<dbReference type="EMBL" id="JAWDJW010007032">
    <property type="protein sequence ID" value="KAK3063009.1"/>
    <property type="molecule type" value="Genomic_DNA"/>
</dbReference>
<sequence length="538" mass="57921">MSASPYVVPPSKEWDGNDGEWSTFFISVGNPPQSFRVLPSTAGSETWVPVPEGCTETDPSTCPSSRGVESFNGRSSDGFSSNASSTWEQIGLYGLGLEELLNYTGNGIYGYDTVKLGAAQDSAVSLPRQAVAGIADKDYFMGVFGLGARPISLSSSSPTITPMLQALKQANIIPSLSYGYTAGAVYRLRKVLGQLILGGYDASRLKNGKSFSFSSDDSRSLTVGVQSIVATNTLKGVASFTTEGGHLSVIDSTVPHIWLPQAVCDTFEEAFGLTYNSTTDLYQINSTTHFKLQSLNPTITFRLGNKPYDDGNSTNIVLEYGAFDVQASYPIYDDPQYYFPIRRAANASQYTLGRTLLQEAYLIVDYERQNFTIGQAVFEDPLPSTQIVAIQPPTDAASATTSGTSGQKTSVGLIAGVVIGAVALIALAVAAFFFLRRRKRNASKRAELGNTEVTGTAGKEGEMKYAYQELAADGTTIYPNEIGSVQINELDSPAHSKYELSAAARVHELPSQTRMYELPEGTARYEMPAGYHTVPKPT</sequence>
<gene>
    <name evidence="1" type="ORF">LTS18_002920</name>
</gene>
<keyword evidence="2" id="KW-1185">Reference proteome</keyword>
<organism evidence="1 2">
    <name type="scientific">Coniosporium uncinatum</name>
    <dbReference type="NCBI Taxonomy" id="93489"/>
    <lineage>
        <taxon>Eukaryota</taxon>
        <taxon>Fungi</taxon>
        <taxon>Dikarya</taxon>
        <taxon>Ascomycota</taxon>
        <taxon>Pezizomycotina</taxon>
        <taxon>Dothideomycetes</taxon>
        <taxon>Dothideomycetes incertae sedis</taxon>
        <taxon>Coniosporium</taxon>
    </lineage>
</organism>
<name>A0ACC3D788_9PEZI</name>
<proteinExistence type="predicted"/>
<accession>A0ACC3D788</accession>
<reference evidence="1" key="1">
    <citation type="submission" date="2024-09" db="EMBL/GenBank/DDBJ databases">
        <title>Black Yeasts Isolated from many extreme environments.</title>
        <authorList>
            <person name="Coleine C."/>
            <person name="Stajich J.E."/>
            <person name="Selbmann L."/>
        </authorList>
    </citation>
    <scope>NUCLEOTIDE SEQUENCE</scope>
    <source>
        <strain evidence="1">CCFEE 5737</strain>
    </source>
</reference>
<protein>
    <submittedName>
        <fullName evidence="1">Uncharacterized protein</fullName>
    </submittedName>
</protein>
<evidence type="ECO:0000313" key="1">
    <source>
        <dbReference type="EMBL" id="KAK3063009.1"/>
    </source>
</evidence>
<evidence type="ECO:0000313" key="2">
    <source>
        <dbReference type="Proteomes" id="UP001186974"/>
    </source>
</evidence>
<comment type="caution">
    <text evidence="1">The sequence shown here is derived from an EMBL/GenBank/DDBJ whole genome shotgun (WGS) entry which is preliminary data.</text>
</comment>